<comment type="caution">
    <text evidence="1">The sequence shown here is derived from an EMBL/GenBank/DDBJ whole genome shotgun (WGS) entry which is preliminary data.</text>
</comment>
<gene>
    <name evidence="1" type="ORF">AM587_10000542</name>
</gene>
<sequence>MPSLCRATTRNDTTCSNSALKSGYCHYHDKDEKINMYKKELSKMHERVRRYIEISNDMFEKLKDIQQLDYIKAELVKIGGQGKSYRSIIDAPCFKQKIEELFDKPIEEAHAEYDRMLDRRNGLVHPFLMREWKTQNSSK</sequence>
<proteinExistence type="predicted"/>
<organism evidence="1 2">
    <name type="scientific">Phytophthora nicotianae</name>
    <name type="common">Potato buckeye rot agent</name>
    <name type="synonym">Phytophthora parasitica</name>
    <dbReference type="NCBI Taxonomy" id="4792"/>
    <lineage>
        <taxon>Eukaryota</taxon>
        <taxon>Sar</taxon>
        <taxon>Stramenopiles</taxon>
        <taxon>Oomycota</taxon>
        <taxon>Peronosporomycetes</taxon>
        <taxon>Peronosporales</taxon>
        <taxon>Peronosporaceae</taxon>
        <taxon>Phytophthora</taxon>
    </lineage>
</organism>
<accession>A0A0W8CFV1</accession>
<protein>
    <submittedName>
        <fullName evidence="1">Uncharacterized protein</fullName>
    </submittedName>
</protein>
<evidence type="ECO:0000313" key="1">
    <source>
        <dbReference type="EMBL" id="KUF82916.1"/>
    </source>
</evidence>
<dbReference type="OrthoDB" id="113396at2759"/>
<dbReference type="AlphaFoldDB" id="A0A0W8CFV1"/>
<reference evidence="1 2" key="1">
    <citation type="submission" date="2015-11" db="EMBL/GenBank/DDBJ databases">
        <title>Genomes and virulence difference between two physiological races of Phytophthora nicotianae.</title>
        <authorList>
            <person name="Liu H."/>
            <person name="Ma X."/>
            <person name="Yu H."/>
            <person name="Fang D."/>
            <person name="Li Y."/>
            <person name="Wang X."/>
            <person name="Wang W."/>
            <person name="Dong Y."/>
            <person name="Xiao B."/>
        </authorList>
    </citation>
    <scope>NUCLEOTIDE SEQUENCE [LARGE SCALE GENOMIC DNA]</scope>
    <source>
        <strain evidence="2">race 0</strain>
    </source>
</reference>
<dbReference type="Proteomes" id="UP000052943">
    <property type="component" value="Unassembled WGS sequence"/>
</dbReference>
<dbReference type="EMBL" id="LNFO01003450">
    <property type="protein sequence ID" value="KUF82916.1"/>
    <property type="molecule type" value="Genomic_DNA"/>
</dbReference>
<evidence type="ECO:0000313" key="2">
    <source>
        <dbReference type="Proteomes" id="UP000052943"/>
    </source>
</evidence>
<name>A0A0W8CFV1_PHYNI</name>